<dbReference type="GO" id="GO:0005737">
    <property type="term" value="C:cytoplasm"/>
    <property type="evidence" value="ECO:0007669"/>
    <property type="project" value="TreeGrafter"/>
</dbReference>
<dbReference type="Gene3D" id="3.60.120.10">
    <property type="entry name" value="Anthranilate synthase"/>
    <property type="match status" value="1"/>
</dbReference>
<feature type="domain" description="Chorismate-utilising enzyme C-terminal" evidence="1">
    <location>
        <begin position="168"/>
        <end position="424"/>
    </location>
</feature>
<feature type="domain" description="Anthranilate synthase component I N-terminal" evidence="2">
    <location>
        <begin position="90"/>
        <end position="129"/>
    </location>
</feature>
<dbReference type="GeneID" id="99987398"/>
<dbReference type="Proteomes" id="UP000199437">
    <property type="component" value="Unassembled WGS sequence"/>
</dbReference>
<dbReference type="InterPro" id="IPR019999">
    <property type="entry name" value="Anth_synth_I-like"/>
</dbReference>
<evidence type="ECO:0000313" key="4">
    <source>
        <dbReference type="Proteomes" id="UP000199437"/>
    </source>
</evidence>
<dbReference type="GO" id="GO:0008153">
    <property type="term" value="P:4-aminobenzoate biosynthetic process"/>
    <property type="evidence" value="ECO:0007669"/>
    <property type="project" value="TreeGrafter"/>
</dbReference>
<protein>
    <submittedName>
        <fullName evidence="3">Para-aminobenzoate synthetase component 1</fullName>
    </submittedName>
</protein>
<dbReference type="GO" id="GO:0000162">
    <property type="term" value="P:L-tryptophan biosynthetic process"/>
    <property type="evidence" value="ECO:0007669"/>
    <property type="project" value="TreeGrafter"/>
</dbReference>
<organism evidence="3 4">
    <name type="scientific">Roseivirga pacifica</name>
    <dbReference type="NCBI Taxonomy" id="1267423"/>
    <lineage>
        <taxon>Bacteria</taxon>
        <taxon>Pseudomonadati</taxon>
        <taxon>Bacteroidota</taxon>
        <taxon>Cytophagia</taxon>
        <taxon>Cytophagales</taxon>
        <taxon>Roseivirgaceae</taxon>
        <taxon>Roseivirga</taxon>
    </lineage>
</organism>
<accession>A0A1I0QTQ0</accession>
<dbReference type="SUPFAM" id="SSF56322">
    <property type="entry name" value="ADC synthase"/>
    <property type="match status" value="1"/>
</dbReference>
<dbReference type="AlphaFoldDB" id="A0A1I0QTQ0"/>
<dbReference type="InterPro" id="IPR006805">
    <property type="entry name" value="Anth_synth_I_N"/>
</dbReference>
<dbReference type="PRINTS" id="PR00095">
    <property type="entry name" value="ANTSNTHASEI"/>
</dbReference>
<keyword evidence="4" id="KW-1185">Reference proteome</keyword>
<sequence>MGFSFYYICAIITALQRFISYQQFNKPDWTLKALDWAQHFSHFAYYQHNNISYPHNGFRQILAIGAKRTLSQTANGAFENLRAFHQNKWLFGYLGYDLKNDTERLTSENTDHVQFPDISFFEAEHIIFFGTNGVEIHSDNESLFEEISKHEPLFSKPSFSHSTPAIDQDTYEKTVAKLIDHIEAGDIYEINFCQEFHGKVESFSPLQTYLALNELSPKPFSCFQRFNEHYIICASPERFLLKEDDKLISQPIKGTRPRGADSATDELLISELRNDEKEIAENMMIVDLVRNDLAKSSKSGSVKVEELFGIYSFQQVHQMISTVISEKKETVDFVECIKNAFPMGSMTGAPKVMVMKLIEHYEQNRRGAFSGAAGYISPSGNFDFNVLIRSLFINAKTDTYSFQVGSAITYDAVPSKEYEECLVKAKALLAILTANN</sequence>
<reference evidence="4" key="1">
    <citation type="submission" date="2016-10" db="EMBL/GenBank/DDBJ databases">
        <authorList>
            <person name="Varghese N."/>
            <person name="Submissions S."/>
        </authorList>
    </citation>
    <scope>NUCLEOTIDE SEQUENCE [LARGE SCALE GENOMIC DNA]</scope>
    <source>
        <strain evidence="4">CGMCC 1.12402</strain>
    </source>
</reference>
<name>A0A1I0QTQ0_9BACT</name>
<gene>
    <name evidence="3" type="ORF">SAMN05216290_2707</name>
</gene>
<dbReference type="RefSeq" id="WP_245733592.1">
    <property type="nucleotide sequence ID" value="NZ_FOIR01000002.1"/>
</dbReference>
<dbReference type="InterPro" id="IPR015890">
    <property type="entry name" value="Chorismate_C"/>
</dbReference>
<proteinExistence type="predicted"/>
<dbReference type="STRING" id="1267423.SAMN05216290_2707"/>
<dbReference type="GO" id="GO:0046820">
    <property type="term" value="F:4-amino-4-deoxychorismate synthase activity"/>
    <property type="evidence" value="ECO:0007669"/>
    <property type="project" value="TreeGrafter"/>
</dbReference>
<dbReference type="Pfam" id="PF00425">
    <property type="entry name" value="Chorismate_bind"/>
    <property type="match status" value="1"/>
</dbReference>
<dbReference type="PANTHER" id="PTHR11236:SF18">
    <property type="entry name" value="AMINODEOXYCHORISMATE SYNTHASE"/>
    <property type="match status" value="1"/>
</dbReference>
<dbReference type="EMBL" id="FOIR01000002">
    <property type="protein sequence ID" value="SEW31002.1"/>
    <property type="molecule type" value="Genomic_DNA"/>
</dbReference>
<dbReference type="Pfam" id="PF04715">
    <property type="entry name" value="Anth_synt_I_N"/>
    <property type="match status" value="1"/>
</dbReference>
<dbReference type="PANTHER" id="PTHR11236">
    <property type="entry name" value="AMINOBENZOATE/ANTHRANILATE SYNTHASE"/>
    <property type="match status" value="1"/>
</dbReference>
<evidence type="ECO:0000259" key="1">
    <source>
        <dbReference type="Pfam" id="PF00425"/>
    </source>
</evidence>
<dbReference type="InterPro" id="IPR005801">
    <property type="entry name" value="ADC_synthase"/>
</dbReference>
<evidence type="ECO:0000313" key="3">
    <source>
        <dbReference type="EMBL" id="SEW31002.1"/>
    </source>
</evidence>
<evidence type="ECO:0000259" key="2">
    <source>
        <dbReference type="Pfam" id="PF04715"/>
    </source>
</evidence>